<proteinExistence type="predicted"/>
<dbReference type="AlphaFoldDB" id="A0A9R1XD79"/>
<keyword evidence="2" id="KW-1185">Reference proteome</keyword>
<evidence type="ECO:0008006" key="3">
    <source>
        <dbReference type="Google" id="ProtNLM"/>
    </source>
</evidence>
<evidence type="ECO:0000313" key="2">
    <source>
        <dbReference type="Proteomes" id="UP000235145"/>
    </source>
</evidence>
<organism evidence="1 2">
    <name type="scientific">Lactuca sativa</name>
    <name type="common">Garden lettuce</name>
    <dbReference type="NCBI Taxonomy" id="4236"/>
    <lineage>
        <taxon>Eukaryota</taxon>
        <taxon>Viridiplantae</taxon>
        <taxon>Streptophyta</taxon>
        <taxon>Embryophyta</taxon>
        <taxon>Tracheophyta</taxon>
        <taxon>Spermatophyta</taxon>
        <taxon>Magnoliopsida</taxon>
        <taxon>eudicotyledons</taxon>
        <taxon>Gunneridae</taxon>
        <taxon>Pentapetalae</taxon>
        <taxon>asterids</taxon>
        <taxon>campanulids</taxon>
        <taxon>Asterales</taxon>
        <taxon>Asteraceae</taxon>
        <taxon>Cichorioideae</taxon>
        <taxon>Cichorieae</taxon>
        <taxon>Lactucinae</taxon>
        <taxon>Lactuca</taxon>
    </lineage>
</organism>
<dbReference type="SUPFAM" id="SSF54236">
    <property type="entry name" value="Ubiquitin-like"/>
    <property type="match status" value="1"/>
</dbReference>
<dbReference type="InterPro" id="IPR029071">
    <property type="entry name" value="Ubiquitin-like_domsf"/>
</dbReference>
<sequence length="103" mass="12358">MISLWLVSHLLKMVKRQKRARVYSQGPRYKVRDTEDEHPLSLRKTSIWNQLFQLLLPFANYLIECRKGQRRYPTPDHRRLIFVGKQLQDCRTLVDYREAISSG</sequence>
<evidence type="ECO:0000313" key="1">
    <source>
        <dbReference type="EMBL" id="KAJ0208164.1"/>
    </source>
</evidence>
<name>A0A9R1XD79_LACSA</name>
<dbReference type="Proteomes" id="UP000235145">
    <property type="component" value="Unassembled WGS sequence"/>
</dbReference>
<comment type="caution">
    <text evidence="1">The sequence shown here is derived from an EMBL/GenBank/DDBJ whole genome shotgun (WGS) entry which is preliminary data.</text>
</comment>
<gene>
    <name evidence="1" type="ORF">LSAT_V11C500245430</name>
</gene>
<dbReference type="EMBL" id="NBSK02000005">
    <property type="protein sequence ID" value="KAJ0208164.1"/>
    <property type="molecule type" value="Genomic_DNA"/>
</dbReference>
<reference evidence="1 2" key="1">
    <citation type="journal article" date="2017" name="Nat. Commun.">
        <title>Genome assembly with in vitro proximity ligation data and whole-genome triplication in lettuce.</title>
        <authorList>
            <person name="Reyes-Chin-Wo S."/>
            <person name="Wang Z."/>
            <person name="Yang X."/>
            <person name="Kozik A."/>
            <person name="Arikit S."/>
            <person name="Song C."/>
            <person name="Xia L."/>
            <person name="Froenicke L."/>
            <person name="Lavelle D.O."/>
            <person name="Truco M.J."/>
            <person name="Xia R."/>
            <person name="Zhu S."/>
            <person name="Xu C."/>
            <person name="Xu H."/>
            <person name="Xu X."/>
            <person name="Cox K."/>
            <person name="Korf I."/>
            <person name="Meyers B.C."/>
            <person name="Michelmore R.W."/>
        </authorList>
    </citation>
    <scope>NUCLEOTIDE SEQUENCE [LARGE SCALE GENOMIC DNA]</scope>
    <source>
        <strain evidence="2">cv. Salinas</strain>
        <tissue evidence="1">Seedlings</tissue>
    </source>
</reference>
<protein>
    <recommendedName>
        <fullName evidence="3">Ubiquitin-like domain-containing protein</fullName>
    </recommendedName>
</protein>
<dbReference type="Gene3D" id="3.10.20.90">
    <property type="entry name" value="Phosphatidylinositol 3-kinase Catalytic Subunit, Chain A, domain 1"/>
    <property type="match status" value="1"/>
</dbReference>
<accession>A0A9R1XD79</accession>